<dbReference type="SUPFAM" id="SSF54980">
    <property type="entry name" value="EF-G C-terminal domain-like"/>
    <property type="match status" value="2"/>
</dbReference>
<dbReference type="GO" id="GO:0003924">
    <property type="term" value="F:GTPase activity"/>
    <property type="evidence" value="ECO:0007669"/>
    <property type="project" value="InterPro"/>
</dbReference>
<dbReference type="AlphaFoldDB" id="A0A2K0T5A7"/>
<sequence>MPVVTPEKLASLQKQSQDVRNICILAHVDHGKTSLTDALLATNGIISPKLAGKIRYLDSRPDEQTRGITMESSAISLYFSMLRRSAPDATPEAKEYLINLIDSPGHIDFSSEVSTASRLCDGAVVLVDAVEGVCSQTVTVLRQSWIEKLKPLLVINKIDRLVTELKMTPQEAYVHLSKLLEQVNAVLGSFFQGERMEEDLNWRERMEERVNATAATKASTASDTASEISGDLQFEELDDEDLYFAPEKNNVIFSSAIDGWAFTCRQFASLYEKKLGIKRGIMERCLWGNFYLDPKTKKVLGQKHLKGRNLKPMFVQLVLEPVWTVYQATIGADGGRGDPALLEKVTKSLNITIAPHILRARDPRLLLTTVFASWLPLSTALLVSVIESLPSPPTAQAERLPDVIDESPDAQFINKSVRDAMVSFRTDKSDPVVAYVSKMVSIPESELPENKRRTGQMTGEEARELARQKRAAAAALAAANNPSEEDMMTQALETVNIDDITPAAEEEKVDPEHLIGFARIFSGTLSVGDTLYVIPPKWSPANPHADPEPQQITVKSLYMFMGRSLEALNSVPAGVVFGIGGLEGKILKSGTLCSTLEGAVNLAGISLAGKPIVRVALEPVNPADLDKMIQGLHLLVQSDPCAEYEQFASGEHVLLTAGELHLERCLLDLKERFARCDIQAGAPIVPYRETIVKAEEMRPPANKELGRGTIVSSTSSKQVNLTLRVQPLPTNVTEFLLKNGDAIKRLYNVRKLVEEEGEESNEEAIEADTELTAGAALSVEELKTQLQKELETGKGREGWKGLVDRIAGFGPRRTGPNLLIDATKDGILPKIFAAAKAPDAIPGSDDKLNPSHLSDKITYAFQLGTAQGPLCNEPMQGVAVFIEDVSLNLSEDDTSARDKLNRLTGEVIKAFQSSLRAAFLDWSPRLMLAMYTVEIQTSTEVLGRVYDVLTRRRGRVVSEAMKEGTPFFTIQAMLPVAESFGFADEMRKRTSGAAQPQLIFAGFEILDEDPFWVPFTEDDLEDLGELADKENVAKRYMDGVRKKKGLLVEGRTVARDAEKQKTLKR</sequence>
<evidence type="ECO:0000256" key="6">
    <source>
        <dbReference type="ARBA" id="ARBA00023134"/>
    </source>
</evidence>
<evidence type="ECO:0000256" key="8">
    <source>
        <dbReference type="ARBA" id="ARBA00068031"/>
    </source>
</evidence>
<dbReference type="SUPFAM" id="SSF54211">
    <property type="entry name" value="Ribosomal protein S5 domain 2-like"/>
    <property type="match status" value="1"/>
</dbReference>
<dbReference type="InterPro" id="IPR005225">
    <property type="entry name" value="Small_GTP-bd"/>
</dbReference>
<dbReference type="FunFam" id="3.30.70.240:FF:000006">
    <property type="entry name" value="Elongation factor like GTPase 1"/>
    <property type="match status" value="1"/>
</dbReference>
<name>A0A2K0T5A7_9HYPO</name>
<evidence type="ECO:0000256" key="3">
    <source>
        <dbReference type="ARBA" id="ARBA00022517"/>
    </source>
</evidence>
<dbReference type="OrthoDB" id="364892at2759"/>
<keyword evidence="6" id="KW-0342">GTP-binding</keyword>
<dbReference type="CDD" id="cd04096">
    <property type="entry name" value="eEF2_snRNP_like_C"/>
    <property type="match status" value="1"/>
</dbReference>
<dbReference type="InterPro" id="IPR020568">
    <property type="entry name" value="Ribosomal_Su5_D2-typ_SF"/>
</dbReference>
<evidence type="ECO:0000256" key="7">
    <source>
        <dbReference type="ARBA" id="ARBA00048548"/>
    </source>
</evidence>
<dbReference type="InterPro" id="IPR009000">
    <property type="entry name" value="Transl_B-barrel_sf"/>
</dbReference>
<dbReference type="EMBL" id="MTYH01000061">
    <property type="protein sequence ID" value="PNP40686.1"/>
    <property type="molecule type" value="Genomic_DNA"/>
</dbReference>
<dbReference type="InterPro" id="IPR014721">
    <property type="entry name" value="Ribsml_uS5_D2-typ_fold_subgr"/>
</dbReference>
<dbReference type="CDD" id="cd16261">
    <property type="entry name" value="EF2_snRNP_III"/>
    <property type="match status" value="1"/>
</dbReference>
<dbReference type="InterPro" id="IPR027417">
    <property type="entry name" value="P-loop_NTPase"/>
</dbReference>
<dbReference type="GO" id="GO:1990904">
    <property type="term" value="C:ribonucleoprotein complex"/>
    <property type="evidence" value="ECO:0007669"/>
    <property type="project" value="TreeGrafter"/>
</dbReference>
<evidence type="ECO:0000256" key="1">
    <source>
        <dbReference type="ARBA" id="ARBA00004496"/>
    </source>
</evidence>
<evidence type="ECO:0000256" key="5">
    <source>
        <dbReference type="ARBA" id="ARBA00022801"/>
    </source>
</evidence>
<evidence type="ECO:0000313" key="11">
    <source>
        <dbReference type="EMBL" id="PNP40686.1"/>
    </source>
</evidence>
<dbReference type="Gene3D" id="3.30.70.240">
    <property type="match status" value="1"/>
</dbReference>
<feature type="domain" description="Tr-type G" evidence="10">
    <location>
        <begin position="17"/>
        <end position="322"/>
    </location>
</feature>
<dbReference type="Pfam" id="PF00679">
    <property type="entry name" value="EFG_C"/>
    <property type="match status" value="1"/>
</dbReference>
<dbReference type="SUPFAM" id="SSF50447">
    <property type="entry name" value="Translation proteins"/>
    <property type="match status" value="1"/>
</dbReference>
<dbReference type="Gene3D" id="3.30.70.870">
    <property type="entry name" value="Elongation Factor G (Translational Gtpase), domain 3"/>
    <property type="match status" value="1"/>
</dbReference>
<dbReference type="GO" id="GO:0005525">
    <property type="term" value="F:GTP binding"/>
    <property type="evidence" value="ECO:0007669"/>
    <property type="project" value="UniProtKB-KW"/>
</dbReference>
<accession>A0A2K0T5A7</accession>
<dbReference type="Gene3D" id="2.40.30.10">
    <property type="entry name" value="Translation factors"/>
    <property type="match status" value="1"/>
</dbReference>
<comment type="subcellular location">
    <subcellularLocation>
        <location evidence="1">Cytoplasm</location>
    </subcellularLocation>
</comment>
<keyword evidence="3" id="KW-0690">Ribosome biogenesis</keyword>
<dbReference type="GO" id="GO:0005829">
    <property type="term" value="C:cytosol"/>
    <property type="evidence" value="ECO:0007669"/>
    <property type="project" value="TreeGrafter"/>
</dbReference>
<dbReference type="NCBIfam" id="TIGR00231">
    <property type="entry name" value="small_GTP"/>
    <property type="match status" value="1"/>
</dbReference>
<dbReference type="InterPro" id="IPR035647">
    <property type="entry name" value="EFG_III/V"/>
</dbReference>
<dbReference type="CDD" id="cd01885">
    <property type="entry name" value="EF2"/>
    <property type="match status" value="1"/>
</dbReference>
<dbReference type="InterPro" id="IPR004161">
    <property type="entry name" value="EFTu-like_2"/>
</dbReference>
<dbReference type="InterPro" id="IPR000795">
    <property type="entry name" value="T_Tr_GTP-bd_dom"/>
</dbReference>
<dbReference type="InterPro" id="IPR000640">
    <property type="entry name" value="EFG_V-like"/>
</dbReference>
<gene>
    <name evidence="11" type="ORF">TGAMA5MH_07393</name>
</gene>
<organism evidence="11 12">
    <name type="scientific">Trichoderma gamsii</name>
    <dbReference type="NCBI Taxonomy" id="398673"/>
    <lineage>
        <taxon>Eukaryota</taxon>
        <taxon>Fungi</taxon>
        <taxon>Dikarya</taxon>
        <taxon>Ascomycota</taxon>
        <taxon>Pezizomycotina</taxon>
        <taxon>Sordariomycetes</taxon>
        <taxon>Hypocreomycetidae</taxon>
        <taxon>Hypocreales</taxon>
        <taxon>Hypocreaceae</taxon>
        <taxon>Trichoderma</taxon>
    </lineage>
</organism>
<dbReference type="CDD" id="cd16268">
    <property type="entry name" value="EF2_II"/>
    <property type="match status" value="1"/>
</dbReference>
<dbReference type="PRINTS" id="PR00315">
    <property type="entry name" value="ELONGATNFCT"/>
</dbReference>
<reference evidence="11 12" key="1">
    <citation type="submission" date="2017-02" db="EMBL/GenBank/DDBJ databases">
        <title>Genomes of Trichoderma spp. with biocontrol activity.</title>
        <authorList>
            <person name="Gardiner D."/>
            <person name="Kazan K."/>
            <person name="Vos C."/>
            <person name="Harvey P."/>
        </authorList>
    </citation>
    <scope>NUCLEOTIDE SEQUENCE [LARGE SCALE GENOMIC DNA]</scope>
    <source>
        <strain evidence="11 12">A5MH</strain>
    </source>
</reference>
<dbReference type="SMART" id="SM00838">
    <property type="entry name" value="EFG_C"/>
    <property type="match status" value="1"/>
</dbReference>
<proteinExistence type="predicted"/>
<dbReference type="InterPro" id="IPR041095">
    <property type="entry name" value="EFG_II"/>
</dbReference>
<dbReference type="PANTHER" id="PTHR42908">
    <property type="entry name" value="TRANSLATION ELONGATION FACTOR-RELATED"/>
    <property type="match status" value="1"/>
</dbReference>
<dbReference type="FunFam" id="3.30.70.870:FF:000002">
    <property type="entry name" value="Translation elongation factor 2"/>
    <property type="match status" value="1"/>
</dbReference>
<comment type="catalytic activity">
    <reaction evidence="7">
        <text>GTP + H2O = GDP + phosphate + H(+)</text>
        <dbReference type="Rhea" id="RHEA:19669"/>
        <dbReference type="ChEBI" id="CHEBI:15377"/>
        <dbReference type="ChEBI" id="CHEBI:15378"/>
        <dbReference type="ChEBI" id="CHEBI:37565"/>
        <dbReference type="ChEBI" id="CHEBI:43474"/>
        <dbReference type="ChEBI" id="CHEBI:58189"/>
    </reaction>
</comment>
<dbReference type="SUPFAM" id="SSF52540">
    <property type="entry name" value="P-loop containing nucleoside triphosphate hydrolases"/>
    <property type="match status" value="1"/>
</dbReference>
<comment type="caution">
    <text evidence="11">The sequence shown here is derived from an EMBL/GenBank/DDBJ whole genome shotgun (WGS) entry which is preliminary data.</text>
</comment>
<dbReference type="Pfam" id="PF14492">
    <property type="entry name" value="EFG_III"/>
    <property type="match status" value="1"/>
</dbReference>
<dbReference type="Pfam" id="PF25118">
    <property type="entry name" value="EFL1"/>
    <property type="match status" value="1"/>
</dbReference>
<dbReference type="Gene3D" id="3.90.1430.10">
    <property type="entry name" value="Yeast translation eEF2 (G' domain)"/>
    <property type="match status" value="1"/>
</dbReference>
<protein>
    <recommendedName>
        <fullName evidence="8">Ribosome assembly protein 1</fullName>
    </recommendedName>
    <alternativeName>
        <fullName evidence="9">Elongation factor-like 1</fullName>
    </alternativeName>
</protein>
<dbReference type="FunFam" id="3.90.1430.10:FF:000002">
    <property type="entry name" value="Elongation factor like GTPase 1"/>
    <property type="match status" value="1"/>
</dbReference>
<keyword evidence="5" id="KW-0378">Hydrolase</keyword>
<dbReference type="CDD" id="cd01681">
    <property type="entry name" value="aeEF2_snRNP_like_IV"/>
    <property type="match status" value="1"/>
</dbReference>
<evidence type="ECO:0000256" key="4">
    <source>
        <dbReference type="ARBA" id="ARBA00022741"/>
    </source>
</evidence>
<evidence type="ECO:0000256" key="9">
    <source>
        <dbReference type="ARBA" id="ARBA00081809"/>
    </source>
</evidence>
<evidence type="ECO:0000259" key="10">
    <source>
        <dbReference type="PROSITE" id="PS51722"/>
    </source>
</evidence>
<dbReference type="Pfam" id="PF00009">
    <property type="entry name" value="GTP_EFTU"/>
    <property type="match status" value="1"/>
</dbReference>
<dbReference type="GO" id="GO:0043022">
    <property type="term" value="F:ribosome binding"/>
    <property type="evidence" value="ECO:0007669"/>
    <property type="project" value="TreeGrafter"/>
</dbReference>
<dbReference type="Proteomes" id="UP000236546">
    <property type="component" value="Unassembled WGS sequence"/>
</dbReference>
<dbReference type="PROSITE" id="PS51722">
    <property type="entry name" value="G_TR_2"/>
    <property type="match status" value="1"/>
</dbReference>
<keyword evidence="4" id="KW-0547">Nucleotide-binding</keyword>
<keyword evidence="2" id="KW-0963">Cytoplasm</keyword>
<dbReference type="PANTHER" id="PTHR42908:SF3">
    <property type="entry name" value="ELONGATION FACTOR-LIKE GTPASE 1"/>
    <property type="match status" value="1"/>
</dbReference>
<evidence type="ECO:0000313" key="12">
    <source>
        <dbReference type="Proteomes" id="UP000236546"/>
    </source>
</evidence>
<dbReference type="InterPro" id="IPR056752">
    <property type="entry name" value="EFL1"/>
</dbReference>
<dbReference type="GO" id="GO:0042256">
    <property type="term" value="P:cytosolic ribosome assembly"/>
    <property type="evidence" value="ECO:0007669"/>
    <property type="project" value="TreeGrafter"/>
</dbReference>
<dbReference type="Pfam" id="PF03144">
    <property type="entry name" value="GTP_EFTU_D2"/>
    <property type="match status" value="1"/>
</dbReference>
<dbReference type="Gene3D" id="3.40.50.300">
    <property type="entry name" value="P-loop containing nucleotide triphosphate hydrolases"/>
    <property type="match status" value="1"/>
</dbReference>
<evidence type="ECO:0000256" key="2">
    <source>
        <dbReference type="ARBA" id="ARBA00022490"/>
    </source>
</evidence>
<dbReference type="FunFam" id="3.40.50.300:FF:000746">
    <property type="entry name" value="Ribosome assembly protein 1"/>
    <property type="match status" value="1"/>
</dbReference>
<dbReference type="Gene3D" id="3.30.230.10">
    <property type="match status" value="1"/>
</dbReference>